<accession>A0A5J6N400</accession>
<organism evidence="3 4">
    <name type="scientific">Hypericibacter adhaerens</name>
    <dbReference type="NCBI Taxonomy" id="2602016"/>
    <lineage>
        <taxon>Bacteria</taxon>
        <taxon>Pseudomonadati</taxon>
        <taxon>Pseudomonadota</taxon>
        <taxon>Alphaproteobacteria</taxon>
        <taxon>Rhodospirillales</taxon>
        <taxon>Dongiaceae</taxon>
        <taxon>Hypericibacter</taxon>
    </lineage>
</organism>
<dbReference type="Gene3D" id="3.30.420.10">
    <property type="entry name" value="Ribonuclease H-like superfamily/Ribonuclease H"/>
    <property type="match status" value="1"/>
</dbReference>
<evidence type="ECO:0000256" key="1">
    <source>
        <dbReference type="SAM" id="MobiDB-lite"/>
    </source>
</evidence>
<dbReference type="SUPFAM" id="SSF46689">
    <property type="entry name" value="Homeodomain-like"/>
    <property type="match status" value="1"/>
</dbReference>
<dbReference type="SUPFAM" id="SSF53098">
    <property type="entry name" value="Ribonuclease H-like"/>
    <property type="match status" value="1"/>
</dbReference>
<dbReference type="NCBIfam" id="NF033577">
    <property type="entry name" value="transpos_IS481"/>
    <property type="match status" value="1"/>
</dbReference>
<dbReference type="AlphaFoldDB" id="A0A5J6N400"/>
<dbReference type="EMBL" id="CP042582">
    <property type="protein sequence ID" value="QEX21626.1"/>
    <property type="molecule type" value="Genomic_DNA"/>
</dbReference>
<proteinExistence type="predicted"/>
<dbReference type="InterPro" id="IPR047656">
    <property type="entry name" value="IS481-like_transpos"/>
</dbReference>
<dbReference type="PROSITE" id="PS50994">
    <property type="entry name" value="INTEGRASE"/>
    <property type="match status" value="1"/>
</dbReference>
<dbReference type="Proteomes" id="UP000325797">
    <property type="component" value="Chromosome"/>
</dbReference>
<dbReference type="KEGG" id="hadh:FRZ61_15550"/>
<dbReference type="InterPro" id="IPR012337">
    <property type="entry name" value="RNaseH-like_sf"/>
</dbReference>
<dbReference type="GO" id="GO:0015074">
    <property type="term" value="P:DNA integration"/>
    <property type="evidence" value="ECO:0007669"/>
    <property type="project" value="InterPro"/>
</dbReference>
<name>A0A5J6N400_9PROT</name>
<dbReference type="PANTHER" id="PTHR35004">
    <property type="entry name" value="TRANSPOSASE RV3428C-RELATED"/>
    <property type="match status" value="1"/>
</dbReference>
<feature type="region of interest" description="Disordered" evidence="1">
    <location>
        <begin position="36"/>
        <end position="58"/>
    </location>
</feature>
<evidence type="ECO:0000313" key="4">
    <source>
        <dbReference type="Proteomes" id="UP000325797"/>
    </source>
</evidence>
<dbReference type="InterPro" id="IPR009057">
    <property type="entry name" value="Homeodomain-like_sf"/>
</dbReference>
<dbReference type="InterPro" id="IPR001584">
    <property type="entry name" value="Integrase_cat-core"/>
</dbReference>
<dbReference type="PANTHER" id="PTHR35004:SF6">
    <property type="entry name" value="TRANSPOSASE"/>
    <property type="match status" value="1"/>
</dbReference>
<evidence type="ECO:0000313" key="3">
    <source>
        <dbReference type="EMBL" id="QEX21626.1"/>
    </source>
</evidence>
<dbReference type="Pfam" id="PF13683">
    <property type="entry name" value="rve_3"/>
    <property type="match status" value="1"/>
</dbReference>
<dbReference type="Pfam" id="PF13565">
    <property type="entry name" value="HTH_32"/>
    <property type="match status" value="1"/>
</dbReference>
<protein>
    <submittedName>
        <fullName evidence="3">IS481 family transposase</fullName>
    </submittedName>
</protein>
<reference evidence="3 4" key="1">
    <citation type="submission" date="2019-08" db="EMBL/GenBank/DDBJ databases">
        <title>Hyperibacter terrae gen. nov., sp. nov. and Hyperibacter viscosus sp. nov., two new members in the family Rhodospirillaceae isolated from the rhizosphere of Hypericum perforatum.</title>
        <authorList>
            <person name="Noviana Z."/>
        </authorList>
    </citation>
    <scope>NUCLEOTIDE SEQUENCE [LARGE SCALE GENOMIC DNA]</scope>
    <source>
        <strain evidence="3 4">R5959</strain>
    </source>
</reference>
<dbReference type="GO" id="GO:0003676">
    <property type="term" value="F:nucleic acid binding"/>
    <property type="evidence" value="ECO:0007669"/>
    <property type="project" value="InterPro"/>
</dbReference>
<evidence type="ECO:0000259" key="2">
    <source>
        <dbReference type="PROSITE" id="PS50994"/>
    </source>
</evidence>
<feature type="domain" description="Integrase catalytic" evidence="2">
    <location>
        <begin position="122"/>
        <end position="288"/>
    </location>
</feature>
<sequence>MEFVRLAQAPGCNFSELCRRFGVSRSNGDKWLRRFEAEGPPGLQERSRRPRSSPGRTPGELEAEVLAVRAEHPAWGGRKIRKVLQRQGWDAPAASTVTAILRRHGKLDGPGAGEARDWVRFEHEAPNDLWQMDFKGHFALRTGRCHPLTVLDDHSRYALAIGACGDERETTVRERLTEVFRRYGLPLRLLADNGAPWGTAGPERHTRLTVWLMDLGVGVCHGRPYHPQTQGKDERFHRTLKAELLDRWPLQDLAGAQAAFDHWREVYNAKRPHEALGLEPPASRYRMSPRPMPERIDPPQYEPQAQVRKVHDTGWISFKGRQINCSKAFVGRRLALRATITDGVFDLCYRSHRLAQVDLRQHISHAVLDVPERVSAMSPV</sequence>
<gene>
    <name evidence="3" type="primary">trm20</name>
    <name evidence="3" type="ORF">FRZ61_15550</name>
</gene>
<keyword evidence="4" id="KW-1185">Reference proteome</keyword>
<dbReference type="InterPro" id="IPR036397">
    <property type="entry name" value="RNaseH_sf"/>
</dbReference>